<reference evidence="6 7" key="1">
    <citation type="journal article" date="2022" name="Genome Biol. Evol.">
        <title>Host diet, physiology and behaviors set the stage for Lachnospiraceae cladogenesis.</title>
        <authorList>
            <person name="Vera-Ponce De Leon A."/>
            <person name="Schneider M."/>
            <person name="Jahnes B.C."/>
            <person name="Sadowski V."/>
            <person name="Camuy-Velez L.A."/>
            <person name="Duan J."/>
            <person name="Sabree Z.L."/>
        </authorList>
    </citation>
    <scope>NUCLEOTIDE SEQUENCE [LARGE SCALE GENOMIC DNA]</scope>
    <source>
        <strain evidence="6 7">PAL113</strain>
    </source>
</reference>
<dbReference type="Gene3D" id="3.50.50.60">
    <property type="entry name" value="FAD/NAD(P)-binding domain"/>
    <property type="match status" value="1"/>
</dbReference>
<comment type="caution">
    <text evidence="6">The sequence shown here is derived from an EMBL/GenBank/DDBJ whole genome shotgun (WGS) entry which is preliminary data.</text>
</comment>
<dbReference type="SUPFAM" id="SSF51905">
    <property type="entry name" value="FAD/NAD(P)-binding domain"/>
    <property type="match status" value="1"/>
</dbReference>
<feature type="domain" description="RsdA/BaiN/AoA(So)-like insert" evidence="5">
    <location>
        <begin position="188"/>
        <end position="349"/>
    </location>
</feature>
<keyword evidence="3" id="KW-0274">FAD</keyword>
<name>A0ABT1E785_9FIRM</name>
<evidence type="ECO:0000259" key="4">
    <source>
        <dbReference type="Pfam" id="PF03486"/>
    </source>
</evidence>
<evidence type="ECO:0000256" key="2">
    <source>
        <dbReference type="ARBA" id="ARBA00022630"/>
    </source>
</evidence>
<dbReference type="InterPro" id="IPR036188">
    <property type="entry name" value="FAD/NAD-bd_sf"/>
</dbReference>
<dbReference type="InterPro" id="IPR004792">
    <property type="entry name" value="BaiN-like"/>
</dbReference>
<feature type="domain" description="RsdA/BaiN/AoA(So)-like Rossmann fold-like" evidence="4">
    <location>
        <begin position="3"/>
        <end position="402"/>
    </location>
</feature>
<evidence type="ECO:0000256" key="1">
    <source>
        <dbReference type="ARBA" id="ARBA00001974"/>
    </source>
</evidence>
<accession>A0ABT1E785</accession>
<dbReference type="InterPro" id="IPR055178">
    <property type="entry name" value="RsdA/BaiN/AoA(So)-like_dom"/>
</dbReference>
<evidence type="ECO:0000259" key="5">
    <source>
        <dbReference type="Pfam" id="PF22780"/>
    </source>
</evidence>
<dbReference type="EMBL" id="JAMZFW010000004">
    <property type="protein sequence ID" value="MCP1101689.1"/>
    <property type="molecule type" value="Genomic_DNA"/>
</dbReference>
<dbReference type="InterPro" id="IPR023166">
    <property type="entry name" value="BaiN-like_dom_sf"/>
</dbReference>
<dbReference type="Gene3D" id="2.40.30.10">
    <property type="entry name" value="Translation factors"/>
    <property type="match status" value="1"/>
</dbReference>
<dbReference type="Pfam" id="PF22780">
    <property type="entry name" value="HI0933_like_1st"/>
    <property type="match status" value="1"/>
</dbReference>
<evidence type="ECO:0000313" key="6">
    <source>
        <dbReference type="EMBL" id="MCP1101689.1"/>
    </source>
</evidence>
<dbReference type="Gene3D" id="1.10.8.260">
    <property type="entry name" value="HI0933 insert domain-like"/>
    <property type="match status" value="1"/>
</dbReference>
<gene>
    <name evidence="6" type="ORF">NK125_04575</name>
</gene>
<dbReference type="Proteomes" id="UP001523566">
    <property type="component" value="Unassembled WGS sequence"/>
</dbReference>
<organism evidence="6 7">
    <name type="scientific">Aequitasia blattaphilus</name>
    <dbReference type="NCBI Taxonomy" id="2949332"/>
    <lineage>
        <taxon>Bacteria</taxon>
        <taxon>Bacillati</taxon>
        <taxon>Bacillota</taxon>
        <taxon>Clostridia</taxon>
        <taxon>Lachnospirales</taxon>
        <taxon>Lachnospiraceae</taxon>
        <taxon>Aequitasia</taxon>
    </lineage>
</organism>
<dbReference type="PANTHER" id="PTHR42887:SF2">
    <property type="entry name" value="OS12G0638800 PROTEIN"/>
    <property type="match status" value="1"/>
</dbReference>
<dbReference type="Pfam" id="PF03486">
    <property type="entry name" value="HI0933_like"/>
    <property type="match status" value="1"/>
</dbReference>
<comment type="cofactor">
    <cofactor evidence="1">
        <name>FAD</name>
        <dbReference type="ChEBI" id="CHEBI:57692"/>
    </cofactor>
</comment>
<evidence type="ECO:0000313" key="7">
    <source>
        <dbReference type="Proteomes" id="UP001523566"/>
    </source>
</evidence>
<proteinExistence type="predicted"/>
<dbReference type="PANTHER" id="PTHR42887">
    <property type="entry name" value="OS12G0638800 PROTEIN"/>
    <property type="match status" value="1"/>
</dbReference>
<keyword evidence="7" id="KW-1185">Reference proteome</keyword>
<protein>
    <submittedName>
        <fullName evidence="6">NAD(P)/FAD-dependent oxidoreductase</fullName>
    </submittedName>
</protein>
<dbReference type="RefSeq" id="WP_262065472.1">
    <property type="nucleotide sequence ID" value="NZ_JAMXOD010000004.1"/>
</dbReference>
<keyword evidence="2" id="KW-0285">Flavoprotein</keyword>
<dbReference type="NCBIfam" id="TIGR00275">
    <property type="entry name" value="aminoacetone oxidase family FAD-binding enzyme"/>
    <property type="match status" value="1"/>
</dbReference>
<evidence type="ECO:0000256" key="3">
    <source>
        <dbReference type="ARBA" id="ARBA00022827"/>
    </source>
</evidence>
<dbReference type="SUPFAM" id="SSF160996">
    <property type="entry name" value="HI0933 insert domain-like"/>
    <property type="match status" value="1"/>
</dbReference>
<sequence>MKIGIIGGGASGMMAAISAKRKNPQYEVHIFERNEILGRKINATGNGRCNFTNLCFDKNFYFGEERDRILSILEAFSPNDTLDFFNDLGVLYHLKDTYAYPRSEQAATVVDAFTQELNHLGVVLHCNAAVTAVDRTKQGYCLRTEQQNFFFDKIIIASGSKANPKLSGYGDGYLFGKKLGLQIVPVLPALVQLVVANNPLKTAAKTRCYARVTSVIDQQEGDSHKGELQITDYGISGILVFQISRHISKALWEKKRASVLLDFMPEYTKEEVLRLLTKYFYHSRTTSCENVMAGFFHRKVGKVLLKQSGIDGNKKNTTISKKDLEVLLKNIKEMKLTITDTKGFDSAQICQGGISLKEINPQTMESYQYPGLYITGEVLDADGICGGYNLQWAWATGNLAGRNV</sequence>
<dbReference type="InterPro" id="IPR057661">
    <property type="entry name" value="RsdA/BaiN/AoA(So)_Rossmann"/>
</dbReference>